<dbReference type="SMART" id="SM00406">
    <property type="entry name" value="IGv"/>
    <property type="match status" value="1"/>
</dbReference>
<dbReference type="InterPro" id="IPR013783">
    <property type="entry name" value="Ig-like_fold"/>
</dbReference>
<dbReference type="Pfam" id="PF07686">
    <property type="entry name" value="V-set"/>
    <property type="match status" value="1"/>
</dbReference>
<proteinExistence type="predicted"/>
<dbReference type="AlphaFoldDB" id="A0A811XR07"/>
<dbReference type="InterPro" id="IPR050150">
    <property type="entry name" value="IgV_Light_Chain"/>
</dbReference>
<reference evidence="2" key="1">
    <citation type="submission" date="2020-12" db="EMBL/GenBank/DDBJ databases">
        <authorList>
            <consortium name="Molecular Ecology Group"/>
        </authorList>
    </citation>
    <scope>NUCLEOTIDE SEQUENCE</scope>
    <source>
        <strain evidence="2">TBG_1078</strain>
    </source>
</reference>
<name>A0A811XR07_NYCPR</name>
<evidence type="ECO:0000313" key="2">
    <source>
        <dbReference type="EMBL" id="CAD7666927.1"/>
    </source>
</evidence>
<dbReference type="InterPro" id="IPR007110">
    <property type="entry name" value="Ig-like_dom"/>
</dbReference>
<organism evidence="2 3">
    <name type="scientific">Nyctereutes procyonoides</name>
    <name type="common">Raccoon dog</name>
    <name type="synonym">Canis procyonoides</name>
    <dbReference type="NCBI Taxonomy" id="34880"/>
    <lineage>
        <taxon>Eukaryota</taxon>
        <taxon>Metazoa</taxon>
        <taxon>Chordata</taxon>
        <taxon>Craniata</taxon>
        <taxon>Vertebrata</taxon>
        <taxon>Euteleostomi</taxon>
        <taxon>Mammalia</taxon>
        <taxon>Eutheria</taxon>
        <taxon>Laurasiatheria</taxon>
        <taxon>Carnivora</taxon>
        <taxon>Caniformia</taxon>
        <taxon>Canidae</taxon>
        <taxon>Nyctereutes</taxon>
    </lineage>
</organism>
<dbReference type="PANTHER" id="PTHR23267">
    <property type="entry name" value="IMMUNOGLOBULIN LIGHT CHAIN"/>
    <property type="match status" value="1"/>
</dbReference>
<comment type="caution">
    <text evidence="2">The sequence shown here is derived from an EMBL/GenBank/DDBJ whole genome shotgun (WGS) entry which is preliminary data.</text>
</comment>
<gene>
    <name evidence="2" type="ORF">NYPRO_LOCUS337</name>
</gene>
<dbReference type="InterPro" id="IPR013106">
    <property type="entry name" value="Ig_V-set"/>
</dbReference>
<feature type="domain" description="Ig-like" evidence="1">
    <location>
        <begin position="6"/>
        <end position="129"/>
    </location>
</feature>
<dbReference type="Gene3D" id="2.60.40.10">
    <property type="entry name" value="Immunoglobulins"/>
    <property type="match status" value="1"/>
</dbReference>
<evidence type="ECO:0000259" key="1">
    <source>
        <dbReference type="PROSITE" id="PS50835"/>
    </source>
</evidence>
<dbReference type="SUPFAM" id="SSF48726">
    <property type="entry name" value="Immunoglobulin"/>
    <property type="match status" value="1"/>
</dbReference>
<dbReference type="InterPro" id="IPR036179">
    <property type="entry name" value="Ig-like_dom_sf"/>
</dbReference>
<dbReference type="PROSITE" id="PS50835">
    <property type="entry name" value="IG_LIKE"/>
    <property type="match status" value="1"/>
</dbReference>
<dbReference type="Proteomes" id="UP000645828">
    <property type="component" value="Unassembled WGS sequence"/>
</dbReference>
<protein>
    <submittedName>
        <fullName evidence="2">(raccoon dog) hypothetical protein</fullName>
    </submittedName>
</protein>
<dbReference type="EMBL" id="CAJHUB010000646">
    <property type="protein sequence ID" value="CAD7666927.1"/>
    <property type="molecule type" value="Genomic_DNA"/>
</dbReference>
<evidence type="ECO:0000313" key="3">
    <source>
        <dbReference type="Proteomes" id="UP000645828"/>
    </source>
</evidence>
<accession>A0A811XR07</accession>
<sequence length="165" mass="18053">MEPVSPSACVSASLSFADPAPSLSTSPGTTVRLTCTLSSGPSDGSYYIHWFQQKPRSPPQPPWYFLYYYSDSTTWLGFGVPNHFSGSKDASANAGLLFISGLQPEDKDDCHCCIQIKAVGAAPNIHSVSDKEGVRQISGPKDTEETYLERHLGWSLLHDDLSFHR</sequence>
<keyword evidence="3" id="KW-1185">Reference proteome</keyword>